<keyword evidence="2" id="KW-0342">GTP-binding</keyword>
<dbReference type="InterPro" id="IPR009001">
    <property type="entry name" value="Transl_elong_EF1A/Init_IF2_C"/>
</dbReference>
<dbReference type="RefSeq" id="WP_341398139.1">
    <property type="nucleotide sequence ID" value="NZ_JBBUTI010000004.1"/>
</dbReference>
<sequence length="98" mass="10554">MITLLPRGLRSGRDEPLLHRFRPLVQFSGDASPVSCVLLLPDPESQIAPGQTRPATLRCVLPVRLRADQPDFQLKEGSRVIGAGSLRLPAAPAPAQVP</sequence>
<keyword evidence="4" id="KW-1185">Reference proteome</keyword>
<evidence type="ECO:0000256" key="1">
    <source>
        <dbReference type="ARBA" id="ARBA00022741"/>
    </source>
</evidence>
<reference evidence="3 4" key="1">
    <citation type="submission" date="2024-04" db="EMBL/GenBank/DDBJ databases">
        <title>Novel species of the genus Ideonella isolated from streams.</title>
        <authorList>
            <person name="Lu H."/>
        </authorList>
    </citation>
    <scope>NUCLEOTIDE SEQUENCE [LARGE SCALE GENOMIC DNA]</scope>
    <source>
        <strain evidence="3 4">LYT19W</strain>
    </source>
</reference>
<comment type="caution">
    <text evidence="3">The sequence shown here is derived from an EMBL/GenBank/DDBJ whole genome shotgun (WGS) entry which is preliminary data.</text>
</comment>
<dbReference type="SUPFAM" id="SSF50465">
    <property type="entry name" value="EF-Tu/eEF-1alpha/eIF2-gamma C-terminal domain"/>
    <property type="match status" value="1"/>
</dbReference>
<evidence type="ECO:0008006" key="5">
    <source>
        <dbReference type="Google" id="ProtNLM"/>
    </source>
</evidence>
<proteinExistence type="predicted"/>
<evidence type="ECO:0000313" key="3">
    <source>
        <dbReference type="EMBL" id="MEK8045854.1"/>
    </source>
</evidence>
<accession>A0ABU9C1X5</accession>
<dbReference type="Gene3D" id="2.40.30.10">
    <property type="entry name" value="Translation factors"/>
    <property type="match status" value="1"/>
</dbReference>
<name>A0ABU9C1X5_9BURK</name>
<organism evidence="3 4">
    <name type="scientific">Ideonella margarita</name>
    <dbReference type="NCBI Taxonomy" id="2984191"/>
    <lineage>
        <taxon>Bacteria</taxon>
        <taxon>Pseudomonadati</taxon>
        <taxon>Pseudomonadota</taxon>
        <taxon>Betaproteobacteria</taxon>
        <taxon>Burkholderiales</taxon>
        <taxon>Sphaerotilaceae</taxon>
        <taxon>Ideonella</taxon>
    </lineage>
</organism>
<dbReference type="Proteomes" id="UP001379945">
    <property type="component" value="Unassembled WGS sequence"/>
</dbReference>
<gene>
    <name evidence="3" type="ORF">AACH00_05780</name>
</gene>
<dbReference type="EMBL" id="JBBUTI010000004">
    <property type="protein sequence ID" value="MEK8045854.1"/>
    <property type="molecule type" value="Genomic_DNA"/>
</dbReference>
<evidence type="ECO:0000256" key="2">
    <source>
        <dbReference type="ARBA" id="ARBA00023134"/>
    </source>
</evidence>
<protein>
    <recommendedName>
        <fullName evidence="5">Translation elongation factor EFTu/EF1A C-terminal domain-containing protein</fullName>
    </recommendedName>
</protein>
<keyword evidence="1" id="KW-0547">Nucleotide-binding</keyword>
<evidence type="ECO:0000313" key="4">
    <source>
        <dbReference type="Proteomes" id="UP001379945"/>
    </source>
</evidence>